<evidence type="ECO:0000256" key="13">
    <source>
        <dbReference type="ARBA" id="ARBA00023136"/>
    </source>
</evidence>
<evidence type="ECO:0000313" key="20">
    <source>
        <dbReference type="Proteomes" id="UP001206925"/>
    </source>
</evidence>
<organism evidence="19 20">
    <name type="scientific">Ambrosia artemisiifolia</name>
    <name type="common">Common ragweed</name>
    <dbReference type="NCBI Taxonomy" id="4212"/>
    <lineage>
        <taxon>Eukaryota</taxon>
        <taxon>Viridiplantae</taxon>
        <taxon>Streptophyta</taxon>
        <taxon>Embryophyta</taxon>
        <taxon>Tracheophyta</taxon>
        <taxon>Spermatophyta</taxon>
        <taxon>Magnoliopsida</taxon>
        <taxon>eudicotyledons</taxon>
        <taxon>Gunneridae</taxon>
        <taxon>Pentapetalae</taxon>
        <taxon>asterids</taxon>
        <taxon>campanulids</taxon>
        <taxon>Asterales</taxon>
        <taxon>Asteraceae</taxon>
        <taxon>Asteroideae</taxon>
        <taxon>Heliantheae alliance</taxon>
        <taxon>Heliantheae</taxon>
        <taxon>Ambrosia</taxon>
    </lineage>
</organism>
<dbReference type="PROSITE" id="PS00107">
    <property type="entry name" value="PROTEIN_KINASE_ATP"/>
    <property type="match status" value="1"/>
</dbReference>
<dbReference type="Proteomes" id="UP001206925">
    <property type="component" value="Unassembled WGS sequence"/>
</dbReference>
<dbReference type="Pfam" id="PF00069">
    <property type="entry name" value="Pkinase"/>
    <property type="match status" value="1"/>
</dbReference>
<dbReference type="InterPro" id="IPR013320">
    <property type="entry name" value="ConA-like_dom_sf"/>
</dbReference>
<dbReference type="InterPro" id="IPR000985">
    <property type="entry name" value="Lectin_LegA_CS"/>
</dbReference>
<keyword evidence="20" id="KW-1185">Reference proteome</keyword>
<evidence type="ECO:0000256" key="8">
    <source>
        <dbReference type="ARBA" id="ARBA00022729"/>
    </source>
</evidence>
<dbReference type="InterPro" id="IPR050528">
    <property type="entry name" value="L-type_Lectin-RKs"/>
</dbReference>
<dbReference type="EMBL" id="JAMZMK010002923">
    <property type="protein sequence ID" value="KAI7754627.1"/>
    <property type="molecule type" value="Genomic_DNA"/>
</dbReference>
<keyword evidence="6" id="KW-0808">Transferase</keyword>
<sequence>MSGSDQGVNAGRAIYISPLHIWDNRSRGLASFSTNFTFVIDSNGSSSYGDGLTFFLADNNSVISEGGAMGLPFISMPNNASNRFVAVEFDTYWNNDWDPVVGRGTIMGDHVGIDVSSVSSARVQKWASNVTGGGVCQAWITYDAFSKNLSVSFTDFENNTVVRRNGLVYTVDLRRELPEWVIFGFSAATGASFQRNTVRSWSFESSDFVVDRNTEVPPVGSPDFFNPSPSNDSLIPIPSPDPGKGNNSNVGLVIGLSVTITVVVALAFIFWRTRKRKKKTEDVSEEIGFDVEMNNEFEMGTRPKQFTYLELAESTSDFAENNKLGEGDFGQVYRGFLKDPNTYIAVKRVSKSSKQGMEMYAAEVKIITQLRHKNLVQLTGWCHEKRELLLVYDYMENGSLDSHLFMGKSLLTWGSRYKIANGLASALWYLHEGWEQCVLHRNIKSSKVLLDSNFNPKLGDFGLAKLIDHEKDTEVARKATKESDVFSFGVVALELACGRKPFEFKAKEKQTPLIEWVWDLYGTNNIIEAVDPHLGSEFIEEEIKRLMMVGLWCVHPHSEHRPSMRQVIQVLNSQASLPVLPSTMPVVSNMTSRILSVFGVASIINNHSSSSISQTS</sequence>
<dbReference type="GO" id="GO:0030246">
    <property type="term" value="F:carbohydrate binding"/>
    <property type="evidence" value="ECO:0007669"/>
    <property type="project" value="UniProtKB-KW"/>
</dbReference>
<keyword evidence="9" id="KW-0430">Lectin</keyword>
<dbReference type="InterPro" id="IPR011009">
    <property type="entry name" value="Kinase-like_dom_sf"/>
</dbReference>
<evidence type="ECO:0000256" key="16">
    <source>
        <dbReference type="PROSITE-ProRule" id="PRU10141"/>
    </source>
</evidence>
<keyword evidence="7 17" id="KW-0812">Transmembrane</keyword>
<keyword evidence="15" id="KW-0325">Glycoprotein</keyword>
<comment type="subcellular location">
    <subcellularLocation>
        <location evidence="1">Cell membrane</location>
        <topology evidence="1">Single-pass type I membrane protein</topology>
    </subcellularLocation>
</comment>
<dbReference type="SUPFAM" id="SSF56112">
    <property type="entry name" value="Protein kinase-like (PK-like)"/>
    <property type="match status" value="1"/>
</dbReference>
<evidence type="ECO:0000256" key="1">
    <source>
        <dbReference type="ARBA" id="ARBA00004251"/>
    </source>
</evidence>
<evidence type="ECO:0000256" key="10">
    <source>
        <dbReference type="ARBA" id="ARBA00022741"/>
    </source>
</evidence>
<evidence type="ECO:0000256" key="3">
    <source>
        <dbReference type="ARBA" id="ARBA00010217"/>
    </source>
</evidence>
<dbReference type="CDD" id="cd06899">
    <property type="entry name" value="lectin_legume_LecRK_Arcelin_ConA"/>
    <property type="match status" value="1"/>
</dbReference>
<comment type="similarity">
    <text evidence="3">In the C-terminal section; belongs to the protein kinase superfamily. Ser/Thr protein kinase family.</text>
</comment>
<keyword evidence="5" id="KW-1003">Cell membrane</keyword>
<dbReference type="Gene3D" id="2.60.120.200">
    <property type="match status" value="1"/>
</dbReference>
<evidence type="ECO:0000256" key="12">
    <source>
        <dbReference type="ARBA" id="ARBA00022989"/>
    </source>
</evidence>
<name>A0AAD5D7S4_AMBAR</name>
<dbReference type="EC" id="2.7.11.1" evidence="4"/>
<dbReference type="AlphaFoldDB" id="A0AAD5D7S4"/>
<dbReference type="SUPFAM" id="SSF49899">
    <property type="entry name" value="Concanavalin A-like lectins/glucanases"/>
    <property type="match status" value="1"/>
</dbReference>
<feature type="domain" description="Protein kinase" evidence="18">
    <location>
        <begin position="318"/>
        <end position="580"/>
    </location>
</feature>
<evidence type="ECO:0000313" key="19">
    <source>
        <dbReference type="EMBL" id="KAI7754627.1"/>
    </source>
</evidence>
<keyword evidence="6" id="KW-0418">Kinase</keyword>
<keyword evidence="13 17" id="KW-0472">Membrane</keyword>
<dbReference type="GO" id="GO:0005524">
    <property type="term" value="F:ATP binding"/>
    <property type="evidence" value="ECO:0007669"/>
    <property type="project" value="UniProtKB-UniRule"/>
</dbReference>
<dbReference type="GO" id="GO:0002229">
    <property type="term" value="P:defense response to oomycetes"/>
    <property type="evidence" value="ECO:0007669"/>
    <property type="project" value="UniProtKB-ARBA"/>
</dbReference>
<dbReference type="PROSITE" id="PS50011">
    <property type="entry name" value="PROTEIN_KINASE_DOM"/>
    <property type="match status" value="1"/>
</dbReference>
<comment type="similarity">
    <text evidence="2">In the N-terminal section; belongs to the leguminous lectin family.</text>
</comment>
<reference evidence="19" key="1">
    <citation type="submission" date="2022-06" db="EMBL/GenBank/DDBJ databases">
        <title>Uncovering the hologenomic basis of an extraordinary plant invasion.</title>
        <authorList>
            <person name="Bieker V.C."/>
            <person name="Martin M.D."/>
            <person name="Gilbert T."/>
            <person name="Hodgins K."/>
            <person name="Battlay P."/>
            <person name="Petersen B."/>
            <person name="Wilson J."/>
        </authorList>
    </citation>
    <scope>NUCLEOTIDE SEQUENCE</scope>
    <source>
        <strain evidence="19">AA19_3_7</strain>
        <tissue evidence="19">Leaf</tissue>
    </source>
</reference>
<keyword evidence="12 17" id="KW-1133">Transmembrane helix</keyword>
<dbReference type="Gene3D" id="3.30.200.20">
    <property type="entry name" value="Phosphorylase Kinase, domain 1"/>
    <property type="match status" value="1"/>
</dbReference>
<dbReference type="FunFam" id="1.10.510.10:FF:000240">
    <property type="entry name" value="Lectin-domain containing receptor kinase A4.3"/>
    <property type="match status" value="1"/>
</dbReference>
<evidence type="ECO:0000256" key="2">
    <source>
        <dbReference type="ARBA" id="ARBA00008536"/>
    </source>
</evidence>
<evidence type="ECO:0000256" key="9">
    <source>
        <dbReference type="ARBA" id="ARBA00022734"/>
    </source>
</evidence>
<dbReference type="Pfam" id="PF00139">
    <property type="entry name" value="Lectin_legB"/>
    <property type="match status" value="1"/>
</dbReference>
<dbReference type="FunFam" id="3.30.200.20:FF:000168">
    <property type="entry name" value="L-type lectin-domain containing receptor kinase IX.1"/>
    <property type="match status" value="1"/>
</dbReference>
<dbReference type="InterPro" id="IPR019825">
    <property type="entry name" value="Lectin_legB_Mn/Ca_BS"/>
</dbReference>
<proteinExistence type="inferred from homology"/>
<feature type="binding site" evidence="16">
    <location>
        <position position="347"/>
    </location>
    <ligand>
        <name>ATP</name>
        <dbReference type="ChEBI" id="CHEBI:30616"/>
    </ligand>
</feature>
<dbReference type="InterPro" id="IPR001220">
    <property type="entry name" value="Legume_lectin_dom"/>
</dbReference>
<evidence type="ECO:0000256" key="5">
    <source>
        <dbReference type="ARBA" id="ARBA00022475"/>
    </source>
</evidence>
<dbReference type="PANTHER" id="PTHR27007">
    <property type="match status" value="1"/>
</dbReference>
<dbReference type="PROSITE" id="PS00308">
    <property type="entry name" value="LECTIN_LEGUME_ALPHA"/>
    <property type="match status" value="1"/>
</dbReference>
<dbReference type="Gene3D" id="1.10.510.10">
    <property type="entry name" value="Transferase(Phosphotransferase) domain 1"/>
    <property type="match status" value="1"/>
</dbReference>
<evidence type="ECO:0000256" key="6">
    <source>
        <dbReference type="ARBA" id="ARBA00022527"/>
    </source>
</evidence>
<evidence type="ECO:0000256" key="11">
    <source>
        <dbReference type="ARBA" id="ARBA00022840"/>
    </source>
</evidence>
<keyword evidence="8" id="KW-0732">Signal</keyword>
<accession>A0AAD5D7S4</accession>
<dbReference type="GO" id="GO:0005886">
    <property type="term" value="C:plasma membrane"/>
    <property type="evidence" value="ECO:0007669"/>
    <property type="project" value="UniProtKB-SubCell"/>
</dbReference>
<evidence type="ECO:0000256" key="17">
    <source>
        <dbReference type="SAM" id="Phobius"/>
    </source>
</evidence>
<keyword evidence="14" id="KW-0675">Receptor</keyword>
<evidence type="ECO:0000256" key="7">
    <source>
        <dbReference type="ARBA" id="ARBA00022692"/>
    </source>
</evidence>
<comment type="caution">
    <text evidence="19">The sequence shown here is derived from an EMBL/GenBank/DDBJ whole genome shotgun (WGS) entry which is preliminary data.</text>
</comment>
<feature type="transmembrane region" description="Helical" evidence="17">
    <location>
        <begin position="250"/>
        <end position="271"/>
    </location>
</feature>
<dbReference type="PROSITE" id="PS00307">
    <property type="entry name" value="LECTIN_LEGUME_BETA"/>
    <property type="match status" value="1"/>
</dbReference>
<keyword evidence="10 16" id="KW-0547">Nucleotide-binding</keyword>
<keyword evidence="6" id="KW-0723">Serine/threonine-protein kinase</keyword>
<evidence type="ECO:0000256" key="14">
    <source>
        <dbReference type="ARBA" id="ARBA00023170"/>
    </source>
</evidence>
<keyword evidence="11 16" id="KW-0067">ATP-binding</keyword>
<dbReference type="InterPro" id="IPR000719">
    <property type="entry name" value="Prot_kinase_dom"/>
</dbReference>
<evidence type="ECO:0000256" key="4">
    <source>
        <dbReference type="ARBA" id="ARBA00012513"/>
    </source>
</evidence>
<evidence type="ECO:0000259" key="18">
    <source>
        <dbReference type="PROSITE" id="PS50011"/>
    </source>
</evidence>
<gene>
    <name evidence="19" type="ORF">M8C21_016948</name>
</gene>
<evidence type="ECO:0000256" key="15">
    <source>
        <dbReference type="ARBA" id="ARBA00023180"/>
    </source>
</evidence>
<protein>
    <recommendedName>
        <fullName evidence="4">non-specific serine/threonine protein kinase</fullName>
        <ecNumber evidence="4">2.7.11.1</ecNumber>
    </recommendedName>
</protein>
<dbReference type="GO" id="GO:0004674">
    <property type="term" value="F:protein serine/threonine kinase activity"/>
    <property type="evidence" value="ECO:0007669"/>
    <property type="project" value="UniProtKB-KW"/>
</dbReference>
<dbReference type="InterPro" id="IPR017441">
    <property type="entry name" value="Protein_kinase_ATP_BS"/>
</dbReference>